<protein>
    <recommendedName>
        <fullName evidence="1">Anti-sigma K factor RskA C-terminal domain-containing protein</fullName>
    </recommendedName>
</protein>
<dbReference type="InterPro" id="IPR051474">
    <property type="entry name" value="Anti-sigma-K/W_factor"/>
</dbReference>
<dbReference type="InterPro" id="IPR018764">
    <property type="entry name" value="RskA_C"/>
</dbReference>
<dbReference type="EMBL" id="VCPC01000002">
    <property type="protein sequence ID" value="TMV13224.1"/>
    <property type="molecule type" value="Genomic_DNA"/>
</dbReference>
<evidence type="ECO:0000313" key="3">
    <source>
        <dbReference type="Proteomes" id="UP001191082"/>
    </source>
</evidence>
<dbReference type="Proteomes" id="UP001191082">
    <property type="component" value="Unassembled WGS sequence"/>
</dbReference>
<name>A0ABY2XB77_9RHOB</name>
<gene>
    <name evidence="2" type="ORF">FGK64_10705</name>
</gene>
<organism evidence="2 3">
    <name type="scientific">Arenibacterium halophilum</name>
    <dbReference type="NCBI Taxonomy" id="2583821"/>
    <lineage>
        <taxon>Bacteria</taxon>
        <taxon>Pseudomonadati</taxon>
        <taxon>Pseudomonadota</taxon>
        <taxon>Alphaproteobacteria</taxon>
        <taxon>Rhodobacterales</taxon>
        <taxon>Paracoccaceae</taxon>
        <taxon>Arenibacterium</taxon>
    </lineage>
</organism>
<reference evidence="2 3" key="1">
    <citation type="submission" date="2019-05" db="EMBL/GenBank/DDBJ databases">
        <title>Marivita sp. nov. isolated from sea sediment.</title>
        <authorList>
            <person name="Kim W."/>
        </authorList>
    </citation>
    <scope>NUCLEOTIDE SEQUENCE [LARGE SCALE GENOMIC DNA]</scope>
    <source>
        <strain evidence="2 3">CAU 1492</strain>
    </source>
</reference>
<accession>A0ABY2XB77</accession>
<evidence type="ECO:0000259" key="1">
    <source>
        <dbReference type="Pfam" id="PF10099"/>
    </source>
</evidence>
<dbReference type="RefSeq" id="WP_138863780.1">
    <property type="nucleotide sequence ID" value="NZ_VCPC01000002.1"/>
</dbReference>
<keyword evidence="3" id="KW-1185">Reference proteome</keyword>
<evidence type="ECO:0000313" key="2">
    <source>
        <dbReference type="EMBL" id="TMV13224.1"/>
    </source>
</evidence>
<dbReference type="PANTHER" id="PTHR37461">
    <property type="entry name" value="ANTI-SIGMA-K FACTOR RSKA"/>
    <property type="match status" value="1"/>
</dbReference>
<sequence length="226" mass="24019">MTESATPEEHDMQSAEYVLRLLEPSEEAAFEAALARDPVLRGRVLTWVQHFAQMNHEFPERAPRAAVKKALIARLFGEPAPRRPWWQALWLWQGVSLAALALAAFLGVQSLVGPDPGVGYVSHLAGEAGAPQILAVYEPSDGSLRLTRVEGAARPGRVLELWAIQGDQPPQSLGVLPESAQATIALPDHLRAPEGLTLAISDEPVGGSTSGAPTGDVLALGTAHAL</sequence>
<proteinExistence type="predicted"/>
<comment type="caution">
    <text evidence="2">The sequence shown here is derived from an EMBL/GenBank/DDBJ whole genome shotgun (WGS) entry which is preliminary data.</text>
</comment>
<feature type="domain" description="Anti-sigma K factor RskA C-terminal" evidence="1">
    <location>
        <begin position="95"/>
        <end position="217"/>
    </location>
</feature>
<dbReference type="PANTHER" id="PTHR37461:SF1">
    <property type="entry name" value="ANTI-SIGMA-K FACTOR RSKA"/>
    <property type="match status" value="1"/>
</dbReference>
<dbReference type="Pfam" id="PF10099">
    <property type="entry name" value="RskA_C"/>
    <property type="match status" value="1"/>
</dbReference>